<dbReference type="Gene3D" id="3.30.450.40">
    <property type="match status" value="1"/>
</dbReference>
<evidence type="ECO:0000256" key="1">
    <source>
        <dbReference type="SAM" id="Phobius"/>
    </source>
</evidence>
<dbReference type="InterPro" id="IPR029016">
    <property type="entry name" value="GAF-like_dom_sf"/>
</dbReference>
<gene>
    <name evidence="4" type="ORF">TMS3_0101560</name>
</gene>
<evidence type="ECO:0000259" key="3">
    <source>
        <dbReference type="Pfam" id="PF16963"/>
    </source>
</evidence>
<evidence type="ECO:0000313" key="5">
    <source>
        <dbReference type="Proteomes" id="UP000030063"/>
    </source>
</evidence>
<keyword evidence="1" id="KW-0812">Transmembrane</keyword>
<keyword evidence="4" id="KW-0813">Transport</keyword>
<dbReference type="Gene3D" id="3.30.70.2880">
    <property type="match status" value="1"/>
</dbReference>
<evidence type="ECO:0000259" key="2">
    <source>
        <dbReference type="Pfam" id="PF13492"/>
    </source>
</evidence>
<evidence type="ECO:0000313" key="4">
    <source>
        <dbReference type="EMBL" id="KFX70657.1"/>
    </source>
</evidence>
<comment type="caution">
    <text evidence="4">The sequence shown here is derived from an EMBL/GenBank/DDBJ whole genome shotgun (WGS) entry which is preliminary data.</text>
</comment>
<dbReference type="SUPFAM" id="SSF55781">
    <property type="entry name" value="GAF domain-like"/>
    <property type="match status" value="1"/>
</dbReference>
<keyword evidence="4" id="KW-0762">Sugar transport</keyword>
<feature type="domain" description="PelD GGDEF" evidence="3">
    <location>
        <begin position="324"/>
        <end position="447"/>
    </location>
</feature>
<sequence length="458" mass="51096">MAMESAHKDFTLAPRASNSVSWLETLLLSGLAIGLGLWLSPEDPLMVETAFPWVILAPLLLGMRYGFMNGLASAAMLVLALFLCRAYSDAMYQEVPASFIVGVLVSGMLVGEFRDIWERRLERLDLANDYRQLRLDEFTRAHYILRISHDRLEQRVAGTDQSLRSSLLGLRSQLRALPRGDDALVALAGSILSLLAMYGSFRVAGLYRVSAQGRIDAEALSSIGEVSPLRHDDLLVRLCLERGELVSVREALLERGEHRQHSNYQACIPLVDTEGRVLAILAVEQMPFFAFNERTLSLLMILAGHIADLLLSDPLALQLQDSDAQAFSQNLKRSLIDAQQHSLEAYLYGFELEPTAHLDELLRLIEGSQRGLDLQLELTNQRGKTCVLVLLPLTSAEGAQGYLLRLHSLLRERFGLDQGLESLGVTTHAYDLDARNERQALRHFLFNECAFSDQQVAI</sequence>
<keyword evidence="5" id="KW-1185">Reference proteome</keyword>
<name>A0A0A1YL50_9PSED</name>
<keyword evidence="1" id="KW-0472">Membrane</keyword>
<dbReference type="InterPro" id="IPR031583">
    <property type="entry name" value="PelD_GGDEF"/>
</dbReference>
<feature type="domain" description="GAF" evidence="2">
    <location>
        <begin position="228"/>
        <end position="307"/>
    </location>
</feature>
<dbReference type="EMBL" id="AWSQ01000001">
    <property type="protein sequence ID" value="KFX70657.1"/>
    <property type="molecule type" value="Genomic_DNA"/>
</dbReference>
<feature type="transmembrane region" description="Helical" evidence="1">
    <location>
        <begin position="70"/>
        <end position="88"/>
    </location>
</feature>
<dbReference type="AlphaFoldDB" id="A0A0A1YL50"/>
<feature type="transmembrane region" description="Helical" evidence="1">
    <location>
        <begin position="20"/>
        <end position="39"/>
    </location>
</feature>
<accession>A0A0A1YL50</accession>
<dbReference type="Pfam" id="PF16963">
    <property type="entry name" value="PelD_GGDEF"/>
    <property type="match status" value="1"/>
</dbReference>
<keyword evidence="1" id="KW-1133">Transmembrane helix</keyword>
<dbReference type="STRING" id="1395571.TMS3_0101560"/>
<organism evidence="4 5">
    <name type="scientific">Pseudomonas taeanensis MS-3</name>
    <dbReference type="NCBI Taxonomy" id="1395571"/>
    <lineage>
        <taxon>Bacteria</taxon>
        <taxon>Pseudomonadati</taxon>
        <taxon>Pseudomonadota</taxon>
        <taxon>Gammaproteobacteria</taxon>
        <taxon>Pseudomonadales</taxon>
        <taxon>Pseudomonadaceae</taxon>
        <taxon>Pseudomonas</taxon>
    </lineage>
</organism>
<reference evidence="4 5" key="1">
    <citation type="journal article" date="2014" name="Genome Announc.">
        <title>Draft Genome Sequence of Petroleum Oil-Degrading Marine Bacterium Pseudomonas taeanensis Strain MS-3, Isolated from a Crude Oil-Contaminated Seashore.</title>
        <authorList>
            <person name="Lee S.Y."/>
            <person name="Kim S.H."/>
            <person name="Lee D.G."/>
            <person name="Shin S."/>
            <person name="Yun S.H."/>
            <person name="Choi C.W."/>
            <person name="Chung Y.H."/>
            <person name="Choi J.S."/>
            <person name="Kahng H.Y."/>
            <person name="Kim S.I."/>
        </authorList>
    </citation>
    <scope>NUCLEOTIDE SEQUENCE [LARGE SCALE GENOMIC DNA]</scope>
    <source>
        <strain evidence="4 5">MS-3</strain>
    </source>
</reference>
<proteinExistence type="predicted"/>
<dbReference type="InterPro" id="IPR038367">
    <property type="entry name" value="PelD_GGDEF_sf"/>
</dbReference>
<feature type="transmembrane region" description="Helical" evidence="1">
    <location>
        <begin position="183"/>
        <end position="201"/>
    </location>
</feature>
<dbReference type="Pfam" id="PF13492">
    <property type="entry name" value="GAF_3"/>
    <property type="match status" value="1"/>
</dbReference>
<dbReference type="Proteomes" id="UP000030063">
    <property type="component" value="Unassembled WGS sequence"/>
</dbReference>
<protein>
    <submittedName>
        <fullName evidence="4">Sugar transporter</fullName>
    </submittedName>
</protein>
<dbReference type="eggNOG" id="COG2203">
    <property type="taxonomic scope" value="Bacteria"/>
</dbReference>
<dbReference type="InterPro" id="IPR003018">
    <property type="entry name" value="GAF"/>
</dbReference>